<gene>
    <name evidence="5" type="ORF">O6P43_021340</name>
</gene>
<evidence type="ECO:0000256" key="2">
    <source>
        <dbReference type="ARBA" id="ARBA00022741"/>
    </source>
</evidence>
<dbReference type="InterPro" id="IPR038005">
    <property type="entry name" value="RX-like_CC"/>
</dbReference>
<dbReference type="GO" id="GO:0000166">
    <property type="term" value="F:nucleotide binding"/>
    <property type="evidence" value="ECO:0007669"/>
    <property type="project" value="UniProtKB-KW"/>
</dbReference>
<dbReference type="Proteomes" id="UP001163823">
    <property type="component" value="Chromosome 8"/>
</dbReference>
<protein>
    <submittedName>
        <fullName evidence="5">Disease resistance protein</fullName>
    </submittedName>
</protein>
<evidence type="ECO:0000256" key="1">
    <source>
        <dbReference type="ARBA" id="ARBA00022737"/>
    </source>
</evidence>
<keyword evidence="3" id="KW-0611">Plant defense</keyword>
<keyword evidence="2" id="KW-0547">Nucleotide-binding</keyword>
<evidence type="ECO:0000313" key="5">
    <source>
        <dbReference type="EMBL" id="KAJ7960975.1"/>
    </source>
</evidence>
<name>A0AAD7PNC9_QUISA</name>
<evidence type="ECO:0000259" key="4">
    <source>
        <dbReference type="Pfam" id="PF18052"/>
    </source>
</evidence>
<feature type="domain" description="Disease resistance N-terminal" evidence="4">
    <location>
        <begin position="5"/>
        <end position="97"/>
    </location>
</feature>
<accession>A0AAD7PNC9</accession>
<dbReference type="AlphaFoldDB" id="A0AAD7PNC9"/>
<dbReference type="InterPro" id="IPR041118">
    <property type="entry name" value="Rx_N"/>
</dbReference>
<reference evidence="5" key="1">
    <citation type="journal article" date="2023" name="Science">
        <title>Elucidation of the pathway for biosynthesis of saponin adjuvants from the soapbark tree.</title>
        <authorList>
            <person name="Reed J."/>
            <person name="Orme A."/>
            <person name="El-Demerdash A."/>
            <person name="Owen C."/>
            <person name="Martin L.B.B."/>
            <person name="Misra R.C."/>
            <person name="Kikuchi S."/>
            <person name="Rejzek M."/>
            <person name="Martin A.C."/>
            <person name="Harkess A."/>
            <person name="Leebens-Mack J."/>
            <person name="Louveau T."/>
            <person name="Stephenson M.J."/>
            <person name="Osbourn A."/>
        </authorList>
    </citation>
    <scope>NUCLEOTIDE SEQUENCE</scope>
    <source>
        <strain evidence="5">S10</strain>
    </source>
</reference>
<dbReference type="Pfam" id="PF18052">
    <property type="entry name" value="Rx_N"/>
    <property type="match status" value="1"/>
</dbReference>
<dbReference type="PANTHER" id="PTHR19338">
    <property type="entry name" value="TRANSLOCASE OF INNER MITOCHONDRIAL MEMBRANE 13 HOMOLOG"/>
    <property type="match status" value="1"/>
</dbReference>
<dbReference type="KEGG" id="qsa:O6P43_021340"/>
<dbReference type="PANTHER" id="PTHR19338:SF32">
    <property type="entry name" value="OS06G0287500 PROTEIN"/>
    <property type="match status" value="1"/>
</dbReference>
<keyword evidence="6" id="KW-1185">Reference proteome</keyword>
<dbReference type="Gene3D" id="1.20.5.4130">
    <property type="match status" value="1"/>
</dbReference>
<keyword evidence="1" id="KW-0677">Repeat</keyword>
<evidence type="ECO:0000313" key="6">
    <source>
        <dbReference type="Proteomes" id="UP001163823"/>
    </source>
</evidence>
<dbReference type="CDD" id="cd14798">
    <property type="entry name" value="RX-CC_like"/>
    <property type="match status" value="1"/>
</dbReference>
<evidence type="ECO:0000256" key="3">
    <source>
        <dbReference type="ARBA" id="ARBA00022821"/>
    </source>
</evidence>
<organism evidence="5 6">
    <name type="scientific">Quillaja saponaria</name>
    <name type="common">Soap bark tree</name>
    <dbReference type="NCBI Taxonomy" id="32244"/>
    <lineage>
        <taxon>Eukaryota</taxon>
        <taxon>Viridiplantae</taxon>
        <taxon>Streptophyta</taxon>
        <taxon>Embryophyta</taxon>
        <taxon>Tracheophyta</taxon>
        <taxon>Spermatophyta</taxon>
        <taxon>Magnoliopsida</taxon>
        <taxon>eudicotyledons</taxon>
        <taxon>Gunneridae</taxon>
        <taxon>Pentapetalae</taxon>
        <taxon>rosids</taxon>
        <taxon>fabids</taxon>
        <taxon>Fabales</taxon>
        <taxon>Quillajaceae</taxon>
        <taxon>Quillaja</taxon>
    </lineage>
</organism>
<sequence>MAEIIVSSALEQLYSLLKEEANLLRGVHKQVEDIKNELEFIQAFLKDADARAEAEGDTFGVKTWVKKLREAAFRIQDLIDEYNCKLCAAQQPHGRQRHHCFRFVASLRMMRTLKARHEIASDMKVSIHDINQRSKRYGFRYQNNSYEQGGPSRQSSNNAAKWQRPLEWFPFSLRRLKL</sequence>
<dbReference type="EMBL" id="JARAOO010000008">
    <property type="protein sequence ID" value="KAJ7960975.1"/>
    <property type="molecule type" value="Genomic_DNA"/>
</dbReference>
<comment type="caution">
    <text evidence="5">The sequence shown here is derived from an EMBL/GenBank/DDBJ whole genome shotgun (WGS) entry which is preliminary data.</text>
</comment>
<dbReference type="GO" id="GO:0006952">
    <property type="term" value="P:defense response"/>
    <property type="evidence" value="ECO:0007669"/>
    <property type="project" value="UniProtKB-KW"/>
</dbReference>
<proteinExistence type="predicted"/>